<accession>A0A3P8H2V7</accession>
<dbReference type="EMBL" id="UZAN01010864">
    <property type="protein sequence ID" value="VDP41109.1"/>
    <property type="molecule type" value="Genomic_DNA"/>
</dbReference>
<name>A0A3P8H2V7_9TREM</name>
<feature type="domain" description="ATP-dependent DNA ligase family profile" evidence="3">
    <location>
        <begin position="1"/>
        <end position="55"/>
    </location>
</feature>
<dbReference type="GO" id="GO:0005524">
    <property type="term" value="F:ATP binding"/>
    <property type="evidence" value="ECO:0007669"/>
    <property type="project" value="InterPro"/>
</dbReference>
<dbReference type="GO" id="GO:0006281">
    <property type="term" value="P:DNA repair"/>
    <property type="evidence" value="ECO:0007669"/>
    <property type="project" value="InterPro"/>
</dbReference>
<dbReference type="PROSITE" id="PS50160">
    <property type="entry name" value="DNA_LIGASE_A3"/>
    <property type="match status" value="1"/>
</dbReference>
<dbReference type="InterPro" id="IPR050191">
    <property type="entry name" value="ATP-dep_DNA_ligase"/>
</dbReference>
<dbReference type="GO" id="GO:0005634">
    <property type="term" value="C:nucleus"/>
    <property type="evidence" value="ECO:0007669"/>
    <property type="project" value="TreeGrafter"/>
</dbReference>
<keyword evidence="2" id="KW-0436">Ligase</keyword>
<dbReference type="AlphaFoldDB" id="A0A3P8H2V7"/>
<protein>
    <recommendedName>
        <fullName evidence="3">ATP-dependent DNA ligase family profile domain-containing protein</fullName>
    </recommendedName>
</protein>
<keyword evidence="5" id="KW-1185">Reference proteome</keyword>
<comment type="similarity">
    <text evidence="1">Belongs to the ATP-dependent DNA ligase family.</text>
</comment>
<dbReference type="GO" id="GO:0005739">
    <property type="term" value="C:mitochondrion"/>
    <property type="evidence" value="ECO:0007669"/>
    <property type="project" value="TreeGrafter"/>
</dbReference>
<dbReference type="PANTHER" id="PTHR45674:SF4">
    <property type="entry name" value="DNA LIGASE 1"/>
    <property type="match status" value="1"/>
</dbReference>
<sequence>MLYLNGVSLIEKPLRVRRQILRDTFTQIPGEFMFAISLDSSDTDEIAAFLDESIKGMQPF</sequence>
<dbReference type="GO" id="GO:0003910">
    <property type="term" value="F:DNA ligase (ATP) activity"/>
    <property type="evidence" value="ECO:0007669"/>
    <property type="project" value="InterPro"/>
</dbReference>
<evidence type="ECO:0000256" key="2">
    <source>
        <dbReference type="ARBA" id="ARBA00022598"/>
    </source>
</evidence>
<dbReference type="GO" id="GO:1903461">
    <property type="term" value="P:Okazaki fragment processing involved in mitotic DNA replication"/>
    <property type="evidence" value="ECO:0007669"/>
    <property type="project" value="TreeGrafter"/>
</dbReference>
<dbReference type="InterPro" id="IPR012310">
    <property type="entry name" value="DNA_ligase_ATP-dep_cent"/>
</dbReference>
<evidence type="ECO:0000313" key="4">
    <source>
        <dbReference type="EMBL" id="VDP41109.1"/>
    </source>
</evidence>
<dbReference type="SUPFAM" id="SSF56091">
    <property type="entry name" value="DNA ligase/mRNA capping enzyme, catalytic domain"/>
    <property type="match status" value="1"/>
</dbReference>
<reference evidence="4 5" key="1">
    <citation type="submission" date="2018-11" db="EMBL/GenBank/DDBJ databases">
        <authorList>
            <consortium name="Pathogen Informatics"/>
        </authorList>
    </citation>
    <scope>NUCLEOTIDE SEQUENCE [LARGE SCALE GENOMIC DNA]</scope>
    <source>
        <strain evidence="4 5">Egypt</strain>
    </source>
</reference>
<evidence type="ECO:0000259" key="3">
    <source>
        <dbReference type="PROSITE" id="PS50160"/>
    </source>
</evidence>
<evidence type="ECO:0000313" key="5">
    <source>
        <dbReference type="Proteomes" id="UP000272942"/>
    </source>
</evidence>
<dbReference type="GO" id="GO:0006310">
    <property type="term" value="P:DNA recombination"/>
    <property type="evidence" value="ECO:0007669"/>
    <property type="project" value="InterPro"/>
</dbReference>
<dbReference type="Gene3D" id="3.30.470.30">
    <property type="entry name" value="DNA ligase/mRNA capping enzyme"/>
    <property type="match status" value="1"/>
</dbReference>
<dbReference type="Gene3D" id="3.30.1490.70">
    <property type="match status" value="1"/>
</dbReference>
<gene>
    <name evidence="4" type="ORF">ECPE_LOCUS1554</name>
</gene>
<evidence type="ECO:0000256" key="1">
    <source>
        <dbReference type="ARBA" id="ARBA00007572"/>
    </source>
</evidence>
<organism evidence="4 5">
    <name type="scientific">Echinostoma caproni</name>
    <dbReference type="NCBI Taxonomy" id="27848"/>
    <lineage>
        <taxon>Eukaryota</taxon>
        <taxon>Metazoa</taxon>
        <taxon>Spiralia</taxon>
        <taxon>Lophotrochozoa</taxon>
        <taxon>Platyhelminthes</taxon>
        <taxon>Trematoda</taxon>
        <taxon>Digenea</taxon>
        <taxon>Plagiorchiida</taxon>
        <taxon>Echinostomata</taxon>
        <taxon>Echinostomatoidea</taxon>
        <taxon>Echinostomatidae</taxon>
        <taxon>Echinostoma</taxon>
    </lineage>
</organism>
<dbReference type="PANTHER" id="PTHR45674">
    <property type="entry name" value="DNA LIGASE 1/3 FAMILY MEMBER"/>
    <property type="match status" value="1"/>
</dbReference>
<dbReference type="Proteomes" id="UP000272942">
    <property type="component" value="Unassembled WGS sequence"/>
</dbReference>
<dbReference type="Pfam" id="PF01068">
    <property type="entry name" value="DNA_ligase_A_M"/>
    <property type="match status" value="1"/>
</dbReference>
<proteinExistence type="inferred from homology"/>
<dbReference type="OrthoDB" id="206088at2759"/>